<comment type="caution">
    <text evidence="2">The sequence shown here is derived from an EMBL/GenBank/DDBJ whole genome shotgun (WGS) entry which is preliminary data.</text>
</comment>
<feature type="transmembrane region" description="Helical" evidence="1">
    <location>
        <begin position="34"/>
        <end position="53"/>
    </location>
</feature>
<dbReference type="PANTHER" id="PTHR36833">
    <property type="entry name" value="SLR0610 PROTEIN-RELATED"/>
    <property type="match status" value="1"/>
</dbReference>
<proteinExistence type="predicted"/>
<feature type="transmembrane region" description="Helical" evidence="1">
    <location>
        <begin position="208"/>
        <end position="227"/>
    </location>
</feature>
<dbReference type="PANTHER" id="PTHR36833:SF1">
    <property type="entry name" value="INTEGRAL MEMBRANE TRANSPORT PROTEIN"/>
    <property type="match status" value="1"/>
</dbReference>
<dbReference type="Proteomes" id="UP001582793">
    <property type="component" value="Unassembled WGS sequence"/>
</dbReference>
<evidence type="ECO:0000256" key="1">
    <source>
        <dbReference type="SAM" id="Phobius"/>
    </source>
</evidence>
<feature type="transmembrane region" description="Helical" evidence="1">
    <location>
        <begin position="111"/>
        <end position="138"/>
    </location>
</feature>
<protein>
    <submittedName>
        <fullName evidence="2">ABC-2 family transporter protein</fullName>
    </submittedName>
</protein>
<keyword evidence="1" id="KW-0472">Membrane</keyword>
<name>A0ABV5CTY6_9ACTN</name>
<organism evidence="2 3">
    <name type="scientific">Polymorphospora lycopeni</name>
    <dbReference type="NCBI Taxonomy" id="3140240"/>
    <lineage>
        <taxon>Bacteria</taxon>
        <taxon>Bacillati</taxon>
        <taxon>Actinomycetota</taxon>
        <taxon>Actinomycetes</taxon>
        <taxon>Micromonosporales</taxon>
        <taxon>Micromonosporaceae</taxon>
        <taxon>Polymorphospora</taxon>
    </lineage>
</organism>
<evidence type="ECO:0000313" key="3">
    <source>
        <dbReference type="Proteomes" id="UP001582793"/>
    </source>
</evidence>
<dbReference type="EMBL" id="JBCGDC010000033">
    <property type="protein sequence ID" value="MFB6394233.1"/>
    <property type="molecule type" value="Genomic_DNA"/>
</dbReference>
<dbReference type="RefSeq" id="WP_375734448.1">
    <property type="nucleotide sequence ID" value="NZ_JBCGDC010000033.1"/>
</dbReference>
<feature type="transmembrane region" description="Helical" evidence="1">
    <location>
        <begin position="150"/>
        <end position="178"/>
    </location>
</feature>
<evidence type="ECO:0000313" key="2">
    <source>
        <dbReference type="EMBL" id="MFB6394233.1"/>
    </source>
</evidence>
<reference evidence="2 3" key="1">
    <citation type="submission" date="2024-04" db="EMBL/GenBank/DDBJ databases">
        <title>Polymorphospora sp. isolated from Baiyangdian Lake in Xiong'an New Area.</title>
        <authorList>
            <person name="Zhang X."/>
            <person name="Liu J."/>
        </authorList>
    </citation>
    <scope>NUCLEOTIDE SEQUENCE [LARGE SCALE GENOMIC DNA]</scope>
    <source>
        <strain evidence="2 3">2-325</strain>
    </source>
</reference>
<keyword evidence="3" id="KW-1185">Reference proteome</keyword>
<accession>A0ABV5CTY6</accession>
<keyword evidence="1" id="KW-0812">Transmembrane</keyword>
<dbReference type="Pfam" id="PF06182">
    <property type="entry name" value="ABC2_membrane_6"/>
    <property type="match status" value="1"/>
</dbReference>
<keyword evidence="1" id="KW-1133">Transmembrane helix</keyword>
<gene>
    <name evidence="2" type="ORF">AAFH96_14100</name>
</gene>
<sequence>MRVLVKMVRLLGIGFSMSLRRTLAFRVDLHFDVMMSGISLASTLAAVLIIFGRTDHLGGWTRPEMFVLVGTFELLTGVKAAFVDPNLSLLANRGIREGRLDHHLLAPAPGLFLATLGTAAPLSCIHVLLGLGVVKVGVGMTGRAPEPVAVAVWLLLLLLGTAATWAVGTLIGCIAFWAPKLDLQSIYGTAWQFGRYPPDIYARPLRFLLSYVLPLMLVAAFPAAALLRSPDWTTVAAAAATATTAVLAALAAWRAGLRRYVGATS</sequence>
<dbReference type="InterPro" id="IPR010390">
    <property type="entry name" value="ABC-2_transporter-like"/>
</dbReference>
<feature type="transmembrane region" description="Helical" evidence="1">
    <location>
        <begin position="234"/>
        <end position="253"/>
    </location>
</feature>